<keyword evidence="1" id="KW-0472">Membrane</keyword>
<proteinExistence type="predicted"/>
<protein>
    <submittedName>
        <fullName evidence="2">Uncharacterized protein</fullName>
    </submittedName>
</protein>
<name>A0A0F9GX35_9ZZZZ</name>
<keyword evidence="1" id="KW-1133">Transmembrane helix</keyword>
<dbReference type="AlphaFoldDB" id="A0A0F9GX35"/>
<keyword evidence="1" id="KW-0812">Transmembrane</keyword>
<dbReference type="EMBL" id="LAZR01026769">
    <property type="protein sequence ID" value="KKL67722.1"/>
    <property type="molecule type" value="Genomic_DNA"/>
</dbReference>
<gene>
    <name evidence="2" type="ORF">LCGC14_2132130</name>
</gene>
<sequence length="52" mass="5358">MQLLYGGLLGLLGLGVGLVMASLLGWAVAMVIVIVMCLVVMGVMLLLLAGDR</sequence>
<evidence type="ECO:0000313" key="2">
    <source>
        <dbReference type="EMBL" id="KKL67722.1"/>
    </source>
</evidence>
<organism evidence="2">
    <name type="scientific">marine sediment metagenome</name>
    <dbReference type="NCBI Taxonomy" id="412755"/>
    <lineage>
        <taxon>unclassified sequences</taxon>
        <taxon>metagenomes</taxon>
        <taxon>ecological metagenomes</taxon>
    </lineage>
</organism>
<accession>A0A0F9GX35</accession>
<evidence type="ECO:0000256" key="1">
    <source>
        <dbReference type="SAM" id="Phobius"/>
    </source>
</evidence>
<feature type="transmembrane region" description="Helical" evidence="1">
    <location>
        <begin position="31"/>
        <end position="49"/>
    </location>
</feature>
<comment type="caution">
    <text evidence="2">The sequence shown here is derived from an EMBL/GenBank/DDBJ whole genome shotgun (WGS) entry which is preliminary data.</text>
</comment>
<reference evidence="2" key="1">
    <citation type="journal article" date="2015" name="Nature">
        <title>Complex archaea that bridge the gap between prokaryotes and eukaryotes.</title>
        <authorList>
            <person name="Spang A."/>
            <person name="Saw J.H."/>
            <person name="Jorgensen S.L."/>
            <person name="Zaremba-Niedzwiedzka K."/>
            <person name="Martijn J."/>
            <person name="Lind A.E."/>
            <person name="van Eijk R."/>
            <person name="Schleper C."/>
            <person name="Guy L."/>
            <person name="Ettema T.J."/>
        </authorList>
    </citation>
    <scope>NUCLEOTIDE SEQUENCE</scope>
</reference>